<organismHost>
    <name type="scientific">Chlorella</name>
    <dbReference type="NCBI Taxonomy" id="3071"/>
</organismHost>
<evidence type="ECO:0000313" key="1">
    <source>
        <dbReference type="EMBL" id="ABT14401.1"/>
    </source>
</evidence>
<dbReference type="EMBL" id="DQ491002">
    <property type="protein sequence ID" value="ABT15284.1"/>
    <property type="molecule type" value="Genomic_DNA"/>
</dbReference>
<protein>
    <submittedName>
        <fullName evidence="1">Uncharacterized protein b002R</fullName>
    </submittedName>
    <submittedName>
        <fullName evidence="2">Uncharacterized protein b885L</fullName>
    </submittedName>
</protein>
<reference evidence="1 3" key="1">
    <citation type="journal article" date="2007" name="Virology">
        <title>Sequence and annotation of the 369-kb NY-2A and the 345-kb AR158 viruses that infect Chlorella NC64A.</title>
        <authorList>
            <person name="Fitzgerald L.A."/>
            <person name="Graves M.V."/>
            <person name="Li X."/>
            <person name="Feldblyum T."/>
            <person name="Nierman W.C."/>
            <person name="Van Etten J.L."/>
        </authorList>
    </citation>
    <scope>NUCLEOTIDE SEQUENCE [LARGE SCALE GENOMIC DNA]</scope>
    <source>
        <strain evidence="1 3">NY-2A</strain>
    </source>
</reference>
<dbReference type="RefSeq" id="YP_001498081.1">
    <property type="nucleotide sequence ID" value="NC_009898.1"/>
</dbReference>
<organism evidence="1 3">
    <name type="scientific">Paramecium bursaria Chlorella virus NY2A</name>
    <name type="common">PBCV-NY2A</name>
    <dbReference type="NCBI Taxonomy" id="46021"/>
    <lineage>
        <taxon>Viruses</taxon>
        <taxon>Varidnaviria</taxon>
        <taxon>Bamfordvirae</taxon>
        <taxon>Nucleocytoviricota</taxon>
        <taxon>Megaviricetes</taxon>
        <taxon>Algavirales</taxon>
        <taxon>Phycodnaviridae</taxon>
        <taxon>Chlorovirus</taxon>
        <taxon>Chlorovirus americanus</taxon>
    </lineage>
</organism>
<proteinExistence type="predicted"/>
<dbReference type="KEGG" id="vg:5658954"/>
<dbReference type="Proteomes" id="UP000202419">
    <property type="component" value="Segment"/>
</dbReference>
<name>A7IVM7_PBCVN</name>
<dbReference type="GeneID" id="5658935"/>
<keyword evidence="3" id="KW-1185">Reference proteome</keyword>
<dbReference type="GeneID" id="5658954"/>
<evidence type="ECO:0000313" key="2">
    <source>
        <dbReference type="EMBL" id="ABT15284.1"/>
    </source>
</evidence>
<dbReference type="KEGG" id="vg:5658935"/>
<sequence>MWYVQARGQFVDTTYDSVFEHILVQNRVIFFTRSDQSRIDKLFIRSTCNSVVNTRTDSHHIDKLCASHGLVVDI</sequence>
<dbReference type="EMBL" id="DQ491002">
    <property type="protein sequence ID" value="ABT14401.1"/>
    <property type="molecule type" value="Genomic_DNA"/>
</dbReference>
<dbReference type="RefSeq" id="YP_001497198.1">
    <property type="nucleotide sequence ID" value="NC_009898.1"/>
</dbReference>
<gene>
    <name evidence="1" type="primary">b002R</name>
    <name evidence="2" type="synonym">b885L</name>
    <name evidence="1" type="ORF">NY2A_b002R</name>
    <name evidence="2" type="ORF">NY2A_b885L</name>
</gene>
<evidence type="ECO:0000313" key="3">
    <source>
        <dbReference type="Proteomes" id="UP000202419"/>
    </source>
</evidence>
<accession>A7IVM7</accession>
<reference evidence="1" key="2">
    <citation type="submission" date="2010-04" db="EMBL/GenBank/DDBJ databases">
        <authorList>
            <person name="Van Etten J.L."/>
            <person name="Fitzgerald L."/>
            <person name="Gurnon J.R."/>
            <person name="Graves M.V."/>
            <person name="Li X."/>
            <person name="Feldblyum T."/>
            <person name="Nierman W."/>
        </authorList>
    </citation>
    <scope>NUCLEOTIDE SEQUENCE</scope>
    <source>
        <strain evidence="1">NY-2A</strain>
    </source>
</reference>